<reference evidence="2" key="1">
    <citation type="journal article" date="2008" name="Nat. Genet.">
        <title>The Pristionchus pacificus genome provides a unique perspective on nematode lifestyle and parasitism.</title>
        <authorList>
            <person name="Dieterich C."/>
            <person name="Clifton S.W."/>
            <person name="Schuster L.N."/>
            <person name="Chinwalla A."/>
            <person name="Delehaunty K."/>
            <person name="Dinkelacker I."/>
            <person name="Fulton L."/>
            <person name="Fulton R."/>
            <person name="Godfrey J."/>
            <person name="Minx P."/>
            <person name="Mitreva M."/>
            <person name="Roeseler W."/>
            <person name="Tian H."/>
            <person name="Witte H."/>
            <person name="Yang S.P."/>
            <person name="Wilson R.K."/>
            <person name="Sommer R.J."/>
        </authorList>
    </citation>
    <scope>NUCLEOTIDE SEQUENCE [LARGE SCALE GENOMIC DNA]</scope>
    <source>
        <strain evidence="2">PS312</strain>
    </source>
</reference>
<proteinExistence type="predicted"/>
<accession>A0A2A6CGF8</accession>
<sequence>MLWIRAARAFTRLAVVPCCTPLVHSLPLHYHCPAHLFGLLCLTAATDYIFPAPLLFSSSANQASVCAALLGMRKPDQRMIRVEGFRSSLLVFFSILLGSVVTPSISSGSKLLQLPRDSMIPAAPNCSSIDDVREDVIDDRREKRLVSLYNGRIGESSKVHIMIFDCLFLLTVTNLLPLRPSPYSLNWERRRRFSLLNEKWKGRNCRVPSPECPEELLTRRGGTVKDVE</sequence>
<name>A0A2A6CGF8_PRIPA</name>
<keyword evidence="2" id="KW-1185">Reference proteome</keyword>
<accession>A0A8R1UET1</accession>
<gene>
    <name evidence="1" type="primary">WBGene00106368</name>
</gene>
<protein>
    <submittedName>
        <fullName evidence="1">Uncharacterized protein</fullName>
    </submittedName>
</protein>
<dbReference type="AlphaFoldDB" id="A0A2A6CGF8"/>
<reference evidence="1" key="2">
    <citation type="submission" date="2022-06" db="UniProtKB">
        <authorList>
            <consortium name="EnsemblMetazoa"/>
        </authorList>
    </citation>
    <scope>IDENTIFICATION</scope>
    <source>
        <strain evidence="1">PS312</strain>
    </source>
</reference>
<evidence type="ECO:0000313" key="2">
    <source>
        <dbReference type="Proteomes" id="UP000005239"/>
    </source>
</evidence>
<dbReference type="Proteomes" id="UP000005239">
    <property type="component" value="Unassembled WGS sequence"/>
</dbReference>
<evidence type="ECO:0000313" key="1">
    <source>
        <dbReference type="EnsemblMetazoa" id="PPA16814.1"/>
    </source>
</evidence>
<organism evidence="1 2">
    <name type="scientific">Pristionchus pacificus</name>
    <name type="common">Parasitic nematode worm</name>
    <dbReference type="NCBI Taxonomy" id="54126"/>
    <lineage>
        <taxon>Eukaryota</taxon>
        <taxon>Metazoa</taxon>
        <taxon>Ecdysozoa</taxon>
        <taxon>Nematoda</taxon>
        <taxon>Chromadorea</taxon>
        <taxon>Rhabditida</taxon>
        <taxon>Rhabditina</taxon>
        <taxon>Diplogasteromorpha</taxon>
        <taxon>Diplogasteroidea</taxon>
        <taxon>Neodiplogasteridae</taxon>
        <taxon>Pristionchus</taxon>
    </lineage>
</organism>
<dbReference type="EnsemblMetazoa" id="PPA16814.1">
    <property type="protein sequence ID" value="PPA16814.1"/>
    <property type="gene ID" value="WBGene00106368"/>
</dbReference>